<dbReference type="Gene3D" id="3.40.50.300">
    <property type="entry name" value="P-loop containing nucleotide triphosphate hydrolases"/>
    <property type="match status" value="1"/>
</dbReference>
<proteinExistence type="predicted"/>
<protein>
    <submittedName>
        <fullName evidence="2">Cobyrinic acid ac-diamide synthase</fullName>
    </submittedName>
</protein>
<reference evidence="2" key="1">
    <citation type="submission" date="2009-01" db="EMBL/GenBank/DDBJ databases">
        <title>Complete sequence of Desulfovibrio desulfuricans subsp. desulfuricans str. ATCC 27774.</title>
        <authorList>
            <consortium name="US DOE Joint Genome Institute"/>
            <person name="Lucas S."/>
            <person name="Copeland A."/>
            <person name="Lapidus A."/>
            <person name="Glavina del Rio T."/>
            <person name="Tice H."/>
            <person name="Bruce D."/>
            <person name="Goodwin L."/>
            <person name="Pitluck S."/>
            <person name="Sims D."/>
            <person name="Lu M."/>
            <person name="Kiss H."/>
            <person name="Meineke L."/>
            <person name="Brettin T."/>
            <person name="Detter J.C."/>
            <person name="Han C."/>
            <person name="Larimer F."/>
            <person name="Land M."/>
            <person name="Hauser L."/>
            <person name="Kyrpides N."/>
            <person name="Ovchinnikova G."/>
            <person name="Hazen T.C."/>
        </authorList>
    </citation>
    <scope>NUCLEOTIDE SEQUENCE [LARGE SCALE GENOMIC DNA]</scope>
    <source>
        <strain evidence="2">ATCC 27774</strain>
    </source>
</reference>
<gene>
    <name evidence="2" type="ordered locus">Ddes_0435</name>
</gene>
<sequence>MKTVSIVNMKGGVGKTTLAVNLAHALSARHSLKVLVVDLDPQFNATQCLFDGEVYVEGINSGMKTIYDVFDENPPDSISMVGKPEQKKISLDSISPWEADAGFHILPGNLELHRLDMGAGQGREFRLKKYLGEIAKLYQYDFVIIDTPPTPSAWMTSALLASNFYLVPIKPEPLSRTGIDLLRGVINRCSENYTHTIDCAGIVFTIAEVGTKVYAETQSFLSGQAMWRGKIFSGYIPKRTAIARAQGEQGLILDGTDPLSKSELIKIAEEFLRRVGHGS</sequence>
<dbReference type="InterPro" id="IPR050678">
    <property type="entry name" value="DNA_Partitioning_ATPase"/>
</dbReference>
<dbReference type="InterPro" id="IPR027417">
    <property type="entry name" value="P-loop_NTPase"/>
</dbReference>
<dbReference type="PANTHER" id="PTHR13696:SF99">
    <property type="entry name" value="COBYRINIC ACID AC-DIAMIDE SYNTHASE"/>
    <property type="match status" value="1"/>
</dbReference>
<dbReference type="HOGENOM" id="CLU_037612_4_0_7"/>
<dbReference type="eggNOG" id="COG1192">
    <property type="taxonomic scope" value="Bacteria"/>
</dbReference>
<dbReference type="AlphaFoldDB" id="B8J3W2"/>
<dbReference type="KEGG" id="dds:Ddes_0435"/>
<dbReference type="STRING" id="525146.Ddes_0435"/>
<dbReference type="InterPro" id="IPR025669">
    <property type="entry name" value="AAA_dom"/>
</dbReference>
<dbReference type="EMBL" id="CP001358">
    <property type="protein sequence ID" value="ACL48347.1"/>
    <property type="molecule type" value="Genomic_DNA"/>
</dbReference>
<feature type="domain" description="AAA" evidence="1">
    <location>
        <begin position="1"/>
        <end position="196"/>
    </location>
</feature>
<accession>B8J3W2</accession>
<dbReference type="CDD" id="cd02042">
    <property type="entry name" value="ParAB_family"/>
    <property type="match status" value="1"/>
</dbReference>
<organism evidence="2">
    <name type="scientific">Desulfovibrio desulfuricans (strain ATCC 27774 / DSM 6949 / MB)</name>
    <dbReference type="NCBI Taxonomy" id="525146"/>
    <lineage>
        <taxon>Bacteria</taxon>
        <taxon>Pseudomonadati</taxon>
        <taxon>Thermodesulfobacteriota</taxon>
        <taxon>Desulfovibrionia</taxon>
        <taxon>Desulfovibrionales</taxon>
        <taxon>Desulfovibrionaceae</taxon>
        <taxon>Desulfovibrio</taxon>
    </lineage>
</organism>
<dbReference type="PANTHER" id="PTHR13696">
    <property type="entry name" value="P-LOOP CONTAINING NUCLEOSIDE TRIPHOSPHATE HYDROLASE"/>
    <property type="match status" value="1"/>
</dbReference>
<dbReference type="Pfam" id="PF13614">
    <property type="entry name" value="AAA_31"/>
    <property type="match status" value="1"/>
</dbReference>
<evidence type="ECO:0000313" key="2">
    <source>
        <dbReference type="EMBL" id="ACL48347.1"/>
    </source>
</evidence>
<name>B8J3W2_DESDA</name>
<evidence type="ECO:0000259" key="1">
    <source>
        <dbReference type="Pfam" id="PF13614"/>
    </source>
</evidence>
<dbReference type="SUPFAM" id="SSF52540">
    <property type="entry name" value="P-loop containing nucleoside triphosphate hydrolases"/>
    <property type="match status" value="1"/>
</dbReference>